<dbReference type="EMBL" id="JAINUG010000154">
    <property type="protein sequence ID" value="KAJ8391673.1"/>
    <property type="molecule type" value="Genomic_DNA"/>
</dbReference>
<sequence length="76" mass="7872">MWGESQFDNAPPHPHGLFTTPPPQSSAQASPVKSALSDGVGQGSQGKWSPVRQLLPARAVMHQTAPASAGRSLPSS</sequence>
<dbReference type="Proteomes" id="UP001221898">
    <property type="component" value="Unassembled WGS sequence"/>
</dbReference>
<name>A0AAD7RWJ5_9TELE</name>
<organism evidence="2 3">
    <name type="scientific">Aldrovandia affinis</name>
    <dbReference type="NCBI Taxonomy" id="143900"/>
    <lineage>
        <taxon>Eukaryota</taxon>
        <taxon>Metazoa</taxon>
        <taxon>Chordata</taxon>
        <taxon>Craniata</taxon>
        <taxon>Vertebrata</taxon>
        <taxon>Euteleostomi</taxon>
        <taxon>Actinopterygii</taxon>
        <taxon>Neopterygii</taxon>
        <taxon>Teleostei</taxon>
        <taxon>Notacanthiformes</taxon>
        <taxon>Halosauridae</taxon>
        <taxon>Aldrovandia</taxon>
    </lineage>
</organism>
<feature type="region of interest" description="Disordered" evidence="1">
    <location>
        <begin position="1"/>
        <end position="76"/>
    </location>
</feature>
<keyword evidence="3" id="KW-1185">Reference proteome</keyword>
<evidence type="ECO:0000313" key="3">
    <source>
        <dbReference type="Proteomes" id="UP001221898"/>
    </source>
</evidence>
<reference evidence="2" key="1">
    <citation type="journal article" date="2023" name="Science">
        <title>Genome structures resolve the early diversification of teleost fishes.</title>
        <authorList>
            <person name="Parey E."/>
            <person name="Louis A."/>
            <person name="Montfort J."/>
            <person name="Bouchez O."/>
            <person name="Roques C."/>
            <person name="Iampietro C."/>
            <person name="Lluch J."/>
            <person name="Castinel A."/>
            <person name="Donnadieu C."/>
            <person name="Desvignes T."/>
            <person name="Floi Bucao C."/>
            <person name="Jouanno E."/>
            <person name="Wen M."/>
            <person name="Mejri S."/>
            <person name="Dirks R."/>
            <person name="Jansen H."/>
            <person name="Henkel C."/>
            <person name="Chen W.J."/>
            <person name="Zahm M."/>
            <person name="Cabau C."/>
            <person name="Klopp C."/>
            <person name="Thompson A.W."/>
            <person name="Robinson-Rechavi M."/>
            <person name="Braasch I."/>
            <person name="Lecointre G."/>
            <person name="Bobe J."/>
            <person name="Postlethwait J.H."/>
            <person name="Berthelot C."/>
            <person name="Roest Crollius H."/>
            <person name="Guiguen Y."/>
        </authorList>
    </citation>
    <scope>NUCLEOTIDE SEQUENCE</scope>
    <source>
        <strain evidence="2">NC1722</strain>
    </source>
</reference>
<protein>
    <submittedName>
        <fullName evidence="2">Uncharacterized protein</fullName>
    </submittedName>
</protein>
<evidence type="ECO:0000313" key="2">
    <source>
        <dbReference type="EMBL" id="KAJ8391673.1"/>
    </source>
</evidence>
<proteinExistence type="predicted"/>
<accession>A0AAD7RWJ5</accession>
<comment type="caution">
    <text evidence="2">The sequence shown here is derived from an EMBL/GenBank/DDBJ whole genome shotgun (WGS) entry which is preliminary data.</text>
</comment>
<dbReference type="AlphaFoldDB" id="A0AAD7RWJ5"/>
<evidence type="ECO:0000256" key="1">
    <source>
        <dbReference type="SAM" id="MobiDB-lite"/>
    </source>
</evidence>
<gene>
    <name evidence="2" type="ORF">AAFF_G00086230</name>
</gene>